<protein>
    <submittedName>
        <fullName evidence="1">Uncharacterized protein</fullName>
    </submittedName>
</protein>
<organism evidence="1 2">
    <name type="scientific">Pluteus cervinus</name>
    <dbReference type="NCBI Taxonomy" id="181527"/>
    <lineage>
        <taxon>Eukaryota</taxon>
        <taxon>Fungi</taxon>
        <taxon>Dikarya</taxon>
        <taxon>Basidiomycota</taxon>
        <taxon>Agaricomycotina</taxon>
        <taxon>Agaricomycetes</taxon>
        <taxon>Agaricomycetidae</taxon>
        <taxon>Agaricales</taxon>
        <taxon>Pluteineae</taxon>
        <taxon>Pluteaceae</taxon>
        <taxon>Pluteus</taxon>
    </lineage>
</organism>
<gene>
    <name evidence="1" type="ORF">BDN72DRAFT_905680</name>
</gene>
<keyword evidence="2" id="KW-1185">Reference proteome</keyword>
<reference evidence="1 2" key="1">
    <citation type="journal article" date="2019" name="Nat. Ecol. Evol.">
        <title>Megaphylogeny resolves global patterns of mushroom evolution.</title>
        <authorList>
            <person name="Varga T."/>
            <person name="Krizsan K."/>
            <person name="Foldi C."/>
            <person name="Dima B."/>
            <person name="Sanchez-Garcia M."/>
            <person name="Sanchez-Ramirez S."/>
            <person name="Szollosi G.J."/>
            <person name="Szarkandi J.G."/>
            <person name="Papp V."/>
            <person name="Albert L."/>
            <person name="Andreopoulos W."/>
            <person name="Angelini C."/>
            <person name="Antonin V."/>
            <person name="Barry K.W."/>
            <person name="Bougher N.L."/>
            <person name="Buchanan P."/>
            <person name="Buyck B."/>
            <person name="Bense V."/>
            <person name="Catcheside P."/>
            <person name="Chovatia M."/>
            <person name="Cooper J."/>
            <person name="Damon W."/>
            <person name="Desjardin D."/>
            <person name="Finy P."/>
            <person name="Geml J."/>
            <person name="Haridas S."/>
            <person name="Hughes K."/>
            <person name="Justo A."/>
            <person name="Karasinski D."/>
            <person name="Kautmanova I."/>
            <person name="Kiss B."/>
            <person name="Kocsube S."/>
            <person name="Kotiranta H."/>
            <person name="LaButti K.M."/>
            <person name="Lechner B.E."/>
            <person name="Liimatainen K."/>
            <person name="Lipzen A."/>
            <person name="Lukacs Z."/>
            <person name="Mihaltcheva S."/>
            <person name="Morgado L.N."/>
            <person name="Niskanen T."/>
            <person name="Noordeloos M.E."/>
            <person name="Ohm R.A."/>
            <person name="Ortiz-Santana B."/>
            <person name="Ovrebo C."/>
            <person name="Racz N."/>
            <person name="Riley R."/>
            <person name="Savchenko A."/>
            <person name="Shiryaev A."/>
            <person name="Soop K."/>
            <person name="Spirin V."/>
            <person name="Szebenyi C."/>
            <person name="Tomsovsky M."/>
            <person name="Tulloss R.E."/>
            <person name="Uehling J."/>
            <person name="Grigoriev I.V."/>
            <person name="Vagvolgyi C."/>
            <person name="Papp T."/>
            <person name="Martin F.M."/>
            <person name="Miettinen O."/>
            <person name="Hibbett D.S."/>
            <person name="Nagy L.G."/>
        </authorList>
    </citation>
    <scope>NUCLEOTIDE SEQUENCE [LARGE SCALE GENOMIC DNA]</scope>
    <source>
        <strain evidence="1 2">NL-1719</strain>
    </source>
</reference>
<evidence type="ECO:0000313" key="1">
    <source>
        <dbReference type="EMBL" id="TFK59610.1"/>
    </source>
</evidence>
<dbReference type="Proteomes" id="UP000308600">
    <property type="component" value="Unassembled WGS sequence"/>
</dbReference>
<name>A0ACD3A1R1_9AGAR</name>
<dbReference type="EMBL" id="ML208931">
    <property type="protein sequence ID" value="TFK59610.1"/>
    <property type="molecule type" value="Genomic_DNA"/>
</dbReference>
<sequence length="213" mass="23815">MVVVIDALDECGNDTDRIQVLSCLLELTKLCSWIKIVVTSRNNPEIKEHLKDCADQILLDTANSWVDVETFIRIKFISFQLSDTIISQLINAANGLFIWADTVFKCLQESLDYDGTAQLLLKSQSNESSEIYKQLHNLYHIVITSGVGNSSANQIVFKKIMSTVLLAAQPLLVSTLSKLTQCKIEIVERINSASLLCRIPAKQGELFRKPVVD</sequence>
<proteinExistence type="predicted"/>
<evidence type="ECO:0000313" key="2">
    <source>
        <dbReference type="Proteomes" id="UP000308600"/>
    </source>
</evidence>
<accession>A0ACD3A1R1</accession>